<name>A0ABP6LT09_9MICC</name>
<evidence type="ECO:0000313" key="1">
    <source>
        <dbReference type="EMBL" id="GAA3058153.1"/>
    </source>
</evidence>
<comment type="caution">
    <text evidence="1">The sequence shown here is derived from an EMBL/GenBank/DDBJ whole genome shotgun (WGS) entry which is preliminary data.</text>
</comment>
<dbReference type="Proteomes" id="UP001500236">
    <property type="component" value="Unassembled WGS sequence"/>
</dbReference>
<keyword evidence="2" id="KW-1185">Reference proteome</keyword>
<evidence type="ECO:0008006" key="3">
    <source>
        <dbReference type="Google" id="ProtNLM"/>
    </source>
</evidence>
<protein>
    <recommendedName>
        <fullName evidence="3">Secreted protein</fullName>
    </recommendedName>
</protein>
<evidence type="ECO:0000313" key="2">
    <source>
        <dbReference type="Proteomes" id="UP001500236"/>
    </source>
</evidence>
<dbReference type="EMBL" id="BAAAVT010000005">
    <property type="protein sequence ID" value="GAA3058153.1"/>
    <property type="molecule type" value="Genomic_DNA"/>
</dbReference>
<organism evidence="1 2">
    <name type="scientific">Nesterenkonia aethiopica</name>
    <dbReference type="NCBI Taxonomy" id="269144"/>
    <lineage>
        <taxon>Bacteria</taxon>
        <taxon>Bacillati</taxon>
        <taxon>Actinomycetota</taxon>
        <taxon>Actinomycetes</taxon>
        <taxon>Micrococcales</taxon>
        <taxon>Micrococcaceae</taxon>
        <taxon>Nesterenkonia</taxon>
    </lineage>
</organism>
<accession>A0ABP6LT09</accession>
<sequence>MPCLVVLVPPLALPLRGLLELLEFGDDTHGVTSRPAWRRCSAARSLLCDWDSMAASSTLWEIAFQVRSVNGK</sequence>
<gene>
    <name evidence="1" type="ORF">GCM10010529_09950</name>
</gene>
<reference evidence="2" key="1">
    <citation type="journal article" date="2019" name="Int. J. Syst. Evol. Microbiol.">
        <title>The Global Catalogue of Microorganisms (GCM) 10K type strain sequencing project: providing services to taxonomists for standard genome sequencing and annotation.</title>
        <authorList>
            <consortium name="The Broad Institute Genomics Platform"/>
            <consortium name="The Broad Institute Genome Sequencing Center for Infectious Disease"/>
            <person name="Wu L."/>
            <person name="Ma J."/>
        </authorList>
    </citation>
    <scope>NUCLEOTIDE SEQUENCE [LARGE SCALE GENOMIC DNA]</scope>
    <source>
        <strain evidence="2">JCM 14309</strain>
    </source>
</reference>
<proteinExistence type="predicted"/>